<evidence type="ECO:0000259" key="1">
    <source>
        <dbReference type="Pfam" id="PF01551"/>
    </source>
</evidence>
<gene>
    <name evidence="2" type="ORF">S03H2_15295</name>
</gene>
<accession>X1H023</accession>
<feature type="domain" description="M23ase beta-sheet core" evidence="1">
    <location>
        <begin position="2"/>
        <end position="33"/>
    </location>
</feature>
<dbReference type="InterPro" id="IPR016047">
    <property type="entry name" value="M23ase_b-sheet_dom"/>
</dbReference>
<sequence length="37" mass="3936">MVTVYYHLQSILVGLGQKVSQGQIIGLIGNTGYTVPS</sequence>
<proteinExistence type="predicted"/>
<name>X1H023_9ZZZZ</name>
<dbReference type="AlphaFoldDB" id="X1H023"/>
<organism evidence="2">
    <name type="scientific">marine sediment metagenome</name>
    <dbReference type="NCBI Taxonomy" id="412755"/>
    <lineage>
        <taxon>unclassified sequences</taxon>
        <taxon>metagenomes</taxon>
        <taxon>ecological metagenomes</taxon>
    </lineage>
</organism>
<protein>
    <recommendedName>
        <fullName evidence="1">M23ase beta-sheet core domain-containing protein</fullName>
    </recommendedName>
</protein>
<dbReference type="Gene3D" id="2.70.70.10">
    <property type="entry name" value="Glucose Permease (Domain IIA)"/>
    <property type="match status" value="1"/>
</dbReference>
<reference evidence="2" key="1">
    <citation type="journal article" date="2014" name="Front. Microbiol.">
        <title>High frequency of phylogenetically diverse reductive dehalogenase-homologous genes in deep subseafloor sedimentary metagenomes.</title>
        <authorList>
            <person name="Kawai M."/>
            <person name="Futagami T."/>
            <person name="Toyoda A."/>
            <person name="Takaki Y."/>
            <person name="Nishi S."/>
            <person name="Hori S."/>
            <person name="Arai W."/>
            <person name="Tsubouchi T."/>
            <person name="Morono Y."/>
            <person name="Uchiyama I."/>
            <person name="Ito T."/>
            <person name="Fujiyama A."/>
            <person name="Inagaki F."/>
            <person name="Takami H."/>
        </authorList>
    </citation>
    <scope>NUCLEOTIDE SEQUENCE</scope>
    <source>
        <strain evidence="2">Expedition CK06-06</strain>
    </source>
</reference>
<evidence type="ECO:0000313" key="2">
    <source>
        <dbReference type="EMBL" id="GAH47219.1"/>
    </source>
</evidence>
<dbReference type="Pfam" id="PF01551">
    <property type="entry name" value="Peptidase_M23"/>
    <property type="match status" value="1"/>
</dbReference>
<comment type="caution">
    <text evidence="2">The sequence shown here is derived from an EMBL/GenBank/DDBJ whole genome shotgun (WGS) entry which is preliminary data.</text>
</comment>
<dbReference type="CDD" id="cd12797">
    <property type="entry name" value="M23_peptidase"/>
    <property type="match status" value="1"/>
</dbReference>
<feature type="non-terminal residue" evidence="2">
    <location>
        <position position="37"/>
    </location>
</feature>
<dbReference type="EMBL" id="BARU01007767">
    <property type="protein sequence ID" value="GAH47219.1"/>
    <property type="molecule type" value="Genomic_DNA"/>
</dbReference>
<dbReference type="InterPro" id="IPR011055">
    <property type="entry name" value="Dup_hybrid_motif"/>
</dbReference>
<dbReference type="SUPFAM" id="SSF51261">
    <property type="entry name" value="Duplicated hybrid motif"/>
    <property type="match status" value="1"/>
</dbReference>